<sequence>MTHLASDAVEPTATIGQIVRANVRVLLADFGEDPAPPLYDAICDAIDEAEMRALGVALCARHDALVDGSWRIGGVDCDPHLQAVADAVGYADAGRA</sequence>
<gene>
    <name evidence="1" type="ORF">SAMN05428998_14512</name>
</gene>
<evidence type="ECO:0000313" key="2">
    <source>
        <dbReference type="Proteomes" id="UP000192917"/>
    </source>
</evidence>
<dbReference type="AlphaFoldDB" id="A0A1Y6CXN8"/>
<dbReference type="EMBL" id="FWZX01000045">
    <property type="protein sequence ID" value="SMF82010.1"/>
    <property type="molecule type" value="Genomic_DNA"/>
</dbReference>
<proteinExistence type="predicted"/>
<reference evidence="1 2" key="1">
    <citation type="submission" date="2017-04" db="EMBL/GenBank/DDBJ databases">
        <authorList>
            <person name="Afonso C.L."/>
            <person name="Miller P.J."/>
            <person name="Scott M.A."/>
            <person name="Spackman E."/>
            <person name="Goraichik I."/>
            <person name="Dimitrov K.M."/>
            <person name="Suarez D.L."/>
            <person name="Swayne D.E."/>
        </authorList>
    </citation>
    <scope>NUCLEOTIDE SEQUENCE [LARGE SCALE GENOMIC DNA]</scope>
    <source>
        <strain evidence="1 2">USBA 355</strain>
    </source>
</reference>
<dbReference type="RefSeq" id="WP_085126790.1">
    <property type="nucleotide sequence ID" value="NZ_FWZX01000045.1"/>
</dbReference>
<organism evidence="1 2">
    <name type="scientific">Tistlia consotensis USBA 355</name>
    <dbReference type="NCBI Taxonomy" id="560819"/>
    <lineage>
        <taxon>Bacteria</taxon>
        <taxon>Pseudomonadati</taxon>
        <taxon>Pseudomonadota</taxon>
        <taxon>Alphaproteobacteria</taxon>
        <taxon>Rhodospirillales</taxon>
        <taxon>Rhodovibrionaceae</taxon>
        <taxon>Tistlia</taxon>
    </lineage>
</organism>
<accession>A0A1Y6CXN8</accession>
<protein>
    <submittedName>
        <fullName evidence="1">Uncharacterized protein</fullName>
    </submittedName>
</protein>
<evidence type="ECO:0000313" key="1">
    <source>
        <dbReference type="EMBL" id="SMF82010.1"/>
    </source>
</evidence>
<dbReference type="STRING" id="560819.SAMN05428998_14512"/>
<dbReference type="Proteomes" id="UP000192917">
    <property type="component" value="Unassembled WGS sequence"/>
</dbReference>
<keyword evidence="2" id="KW-1185">Reference proteome</keyword>
<name>A0A1Y6CXN8_9PROT</name>